<dbReference type="InterPro" id="IPR003323">
    <property type="entry name" value="OTU_dom"/>
</dbReference>
<keyword evidence="6" id="KW-0378">Hydrolase</keyword>
<sequence>MGFGTTDDRFPAARAAPRADDDDEEVSERLRQREQHDDDEEKRSVDGHGVGSTDDEQLQQLHGDLRHLVPVGRRLRGDAASDGAFSDDTDIEEEMMRIDPVDMEWRHQLHASDPIDAQNVFGNWCPASILRQIIEGDVHIRYLNMNESWHRWVPLSSGQLAPPATKTRNDSTPLRLAQLIEVRKPGKTMWTEAHVVKARPDRVMVRYAGRQVDWDEWIPFTPETVAPAGEHIRTRACSITRRLSVTPNVNRSRVIEAQNPRFQHYRQALAAQGLSIFSVEGDGNCLFRSVSHQIYGDDRHHGLVRRLCMDYMESEKEYFEPYVVGDMADFLRYLAHKRRDGVWGDDPEIQAMCELYDRPAEVYAYDPTHGFRKLRTFHDNSSLSRNRPPICLSYYGGGHYDSIVGPRHTQNIVREPPGELEARHIEYARRINTRELPGAGISQRATPSESGDSEMAQLEHILMISRNEFDAMNSNLDETLRRALDESHATARDSEQRALDAAQRESEIAAIQAELLDKARHASEEELVRKAIEASLQEQSQALPADVAFDEQVTAAIQASLAEATRSSAPEGSRMNVDDEEEMRRILELSAMEYNAAFAADRVACRVDVGAEDMDTDEMDELQRAIQASLQDT</sequence>
<dbReference type="Proteomes" id="UP001209570">
    <property type="component" value="Unassembled WGS sequence"/>
</dbReference>
<dbReference type="InterPro" id="IPR050704">
    <property type="entry name" value="Peptidase_C85-like"/>
</dbReference>
<evidence type="ECO:0000256" key="6">
    <source>
        <dbReference type="ARBA" id="ARBA00022801"/>
    </source>
</evidence>
<dbReference type="SMART" id="SM00726">
    <property type="entry name" value="UIM"/>
    <property type="match status" value="5"/>
</dbReference>
<dbReference type="GO" id="GO:0004843">
    <property type="term" value="F:cysteine-type deubiquitinase activity"/>
    <property type="evidence" value="ECO:0007669"/>
    <property type="project" value="UniProtKB-EC"/>
</dbReference>
<dbReference type="Gene3D" id="3.90.70.80">
    <property type="match status" value="1"/>
</dbReference>
<evidence type="ECO:0000256" key="5">
    <source>
        <dbReference type="ARBA" id="ARBA00022786"/>
    </source>
</evidence>
<gene>
    <name evidence="9" type="ORF">P43SY_001769</name>
</gene>
<dbReference type="InterPro" id="IPR038765">
    <property type="entry name" value="Papain-like_cys_pep_sf"/>
</dbReference>
<evidence type="ECO:0000313" key="9">
    <source>
        <dbReference type="EMBL" id="KAJ0406918.1"/>
    </source>
</evidence>
<evidence type="ECO:0000259" key="8">
    <source>
        <dbReference type="PROSITE" id="PS50802"/>
    </source>
</evidence>
<dbReference type="PANTHER" id="PTHR12419:SF4">
    <property type="entry name" value="OTU DOMAIN-CONTAINING PROTEIN 5"/>
    <property type="match status" value="1"/>
</dbReference>
<dbReference type="Pfam" id="PF02338">
    <property type="entry name" value="OTU"/>
    <property type="match status" value="1"/>
</dbReference>
<feature type="domain" description="OTU" evidence="8">
    <location>
        <begin position="274"/>
        <end position="406"/>
    </location>
</feature>
<keyword evidence="4" id="KW-0645">Protease</keyword>
<comment type="caution">
    <text evidence="9">The sequence shown here is derived from an EMBL/GenBank/DDBJ whole genome shotgun (WGS) entry which is preliminary data.</text>
</comment>
<comment type="catalytic activity">
    <reaction evidence="1">
        <text>Thiol-dependent hydrolysis of ester, thioester, amide, peptide and isopeptide bonds formed by the C-terminal Gly of ubiquitin (a 76-residue protein attached to proteins as an intracellular targeting signal).</text>
        <dbReference type="EC" id="3.4.19.12"/>
    </reaction>
</comment>
<dbReference type="AlphaFoldDB" id="A0AAD5Q997"/>
<protein>
    <recommendedName>
        <fullName evidence="3">ubiquitinyl hydrolase 1</fullName>
        <ecNumber evidence="3">3.4.19.12</ecNumber>
    </recommendedName>
</protein>
<evidence type="ECO:0000256" key="1">
    <source>
        <dbReference type="ARBA" id="ARBA00000707"/>
    </source>
</evidence>
<dbReference type="GO" id="GO:0016579">
    <property type="term" value="P:protein deubiquitination"/>
    <property type="evidence" value="ECO:0007669"/>
    <property type="project" value="TreeGrafter"/>
</dbReference>
<organism evidence="9 10">
    <name type="scientific">Pythium insidiosum</name>
    <name type="common">Pythiosis disease agent</name>
    <dbReference type="NCBI Taxonomy" id="114742"/>
    <lineage>
        <taxon>Eukaryota</taxon>
        <taxon>Sar</taxon>
        <taxon>Stramenopiles</taxon>
        <taxon>Oomycota</taxon>
        <taxon>Peronosporomycetes</taxon>
        <taxon>Pythiales</taxon>
        <taxon>Pythiaceae</taxon>
        <taxon>Pythium</taxon>
    </lineage>
</organism>
<proteinExistence type="inferred from homology"/>
<keyword evidence="5" id="KW-0833">Ubl conjugation pathway</keyword>
<evidence type="ECO:0000256" key="2">
    <source>
        <dbReference type="ARBA" id="ARBA00010407"/>
    </source>
</evidence>
<name>A0AAD5Q997_PYTIN</name>
<evidence type="ECO:0000313" key="10">
    <source>
        <dbReference type="Proteomes" id="UP001209570"/>
    </source>
</evidence>
<comment type="similarity">
    <text evidence="2">Belongs to the peptidase C85 family.</text>
</comment>
<evidence type="ECO:0000256" key="3">
    <source>
        <dbReference type="ARBA" id="ARBA00012759"/>
    </source>
</evidence>
<evidence type="ECO:0000256" key="7">
    <source>
        <dbReference type="SAM" id="MobiDB-lite"/>
    </source>
</evidence>
<dbReference type="CDD" id="cd22752">
    <property type="entry name" value="OTU_OTUD5-like"/>
    <property type="match status" value="1"/>
</dbReference>
<dbReference type="EC" id="3.4.19.12" evidence="3"/>
<dbReference type="Gene3D" id="2.30.30.140">
    <property type="match status" value="2"/>
</dbReference>
<dbReference type="GO" id="GO:0006508">
    <property type="term" value="P:proteolysis"/>
    <property type="evidence" value="ECO:0007669"/>
    <property type="project" value="UniProtKB-KW"/>
</dbReference>
<feature type="compositionally biased region" description="Basic and acidic residues" evidence="7">
    <location>
        <begin position="27"/>
        <end position="46"/>
    </location>
</feature>
<evidence type="ECO:0000256" key="4">
    <source>
        <dbReference type="ARBA" id="ARBA00022670"/>
    </source>
</evidence>
<accession>A0AAD5Q997</accession>
<dbReference type="GO" id="GO:0061578">
    <property type="term" value="F:K63-linked deubiquitinase activity"/>
    <property type="evidence" value="ECO:0007669"/>
    <property type="project" value="TreeGrafter"/>
</dbReference>
<keyword evidence="10" id="KW-1185">Reference proteome</keyword>
<dbReference type="PROSITE" id="PS50802">
    <property type="entry name" value="OTU"/>
    <property type="match status" value="1"/>
</dbReference>
<feature type="region of interest" description="Disordered" evidence="7">
    <location>
        <begin position="1"/>
        <end position="55"/>
    </location>
</feature>
<reference evidence="9" key="1">
    <citation type="submission" date="2021-12" db="EMBL/GenBank/DDBJ databases">
        <title>Prjna785345.</title>
        <authorList>
            <person name="Rujirawat T."/>
            <person name="Krajaejun T."/>
        </authorList>
    </citation>
    <scope>NUCLEOTIDE SEQUENCE</scope>
    <source>
        <strain evidence="9">Pi057C3</strain>
    </source>
</reference>
<dbReference type="PANTHER" id="PTHR12419">
    <property type="entry name" value="OTU DOMAIN CONTAINING PROTEIN"/>
    <property type="match status" value="1"/>
</dbReference>
<dbReference type="EMBL" id="JAKCXM010000027">
    <property type="protein sequence ID" value="KAJ0406918.1"/>
    <property type="molecule type" value="Genomic_DNA"/>
</dbReference>
<dbReference type="InterPro" id="IPR003903">
    <property type="entry name" value="UIM_dom"/>
</dbReference>
<dbReference type="SUPFAM" id="SSF54001">
    <property type="entry name" value="Cysteine proteinases"/>
    <property type="match status" value="1"/>
</dbReference>
<feature type="compositionally biased region" description="Basic and acidic residues" evidence="7">
    <location>
        <begin position="1"/>
        <end position="11"/>
    </location>
</feature>